<dbReference type="InterPro" id="IPR005646">
    <property type="entry name" value="FapA"/>
</dbReference>
<accession>E0RYS3</accession>
<dbReference type="AlphaFoldDB" id="E0RYS3"/>
<dbReference type="InterPro" id="IPR036145">
    <property type="entry name" value="MinC_C_sf"/>
</dbReference>
<dbReference type="HOGENOM" id="CLU_391190_0_0_9"/>
<organism evidence="3 4">
    <name type="scientific">Butyrivibrio proteoclasticus (strain ATCC 51982 / DSM 14932 / B316)</name>
    <name type="common">Clostridium proteoclasticum</name>
    <dbReference type="NCBI Taxonomy" id="515622"/>
    <lineage>
        <taxon>Bacteria</taxon>
        <taxon>Bacillati</taxon>
        <taxon>Bacillota</taxon>
        <taxon>Clostridia</taxon>
        <taxon>Lachnospirales</taxon>
        <taxon>Lachnospiraceae</taxon>
        <taxon>Butyrivibrio</taxon>
    </lineage>
</organism>
<dbReference type="SUPFAM" id="SSF63848">
    <property type="entry name" value="Cell-division inhibitor MinC, C-terminal domain"/>
    <property type="match status" value="1"/>
</dbReference>
<evidence type="ECO:0000256" key="1">
    <source>
        <dbReference type="SAM" id="Coils"/>
    </source>
</evidence>
<evidence type="ECO:0000313" key="4">
    <source>
        <dbReference type="Proteomes" id="UP000001299"/>
    </source>
</evidence>
<dbReference type="Proteomes" id="UP000001299">
    <property type="component" value="Chromosome 1"/>
</dbReference>
<dbReference type="InterPro" id="IPR046865">
    <property type="entry name" value="FapA_b_solenoid"/>
</dbReference>
<dbReference type="STRING" id="515622.bpr_I2034"/>
<reference evidence="3 4" key="1">
    <citation type="journal article" date="2010" name="PLoS ONE">
        <title>The glycobiome of the rumen bacterium Butyrivibrio proteoclasticus B316(T) highlights adaptation to a polysaccharide-rich environment.</title>
        <authorList>
            <person name="Kelly W.J."/>
            <person name="Leahy S.C."/>
            <person name="Altermann E."/>
            <person name="Yeoman C.J."/>
            <person name="Dunne J.C."/>
            <person name="Kong Z."/>
            <person name="Pacheco D.M."/>
            <person name="Li D."/>
            <person name="Noel S.J."/>
            <person name="Moon C.D."/>
            <person name="Cookson A.L."/>
            <person name="Attwood G.T."/>
        </authorList>
    </citation>
    <scope>NUCLEOTIDE SEQUENCE [LARGE SCALE GENOMIC DNA]</scope>
    <source>
        <strain evidence="4">ATCC 51982 / DSM 14932 / B316</strain>
    </source>
</reference>
<evidence type="ECO:0000313" key="3">
    <source>
        <dbReference type="EMBL" id="ADL34768.1"/>
    </source>
</evidence>
<dbReference type="Pfam" id="PF20250">
    <property type="entry name" value="FapA_N"/>
    <property type="match status" value="1"/>
</dbReference>
<proteinExistence type="predicted"/>
<dbReference type="Pfam" id="PF03961">
    <property type="entry name" value="FapA"/>
    <property type="match status" value="1"/>
</dbReference>
<dbReference type="PANTHER" id="PTHR38032">
    <property type="entry name" value="POLYMERASE-RELATED"/>
    <property type="match status" value="1"/>
</dbReference>
<keyword evidence="1" id="KW-0175">Coiled coil</keyword>
<dbReference type="RefSeq" id="WP_013281422.1">
    <property type="nucleotide sequence ID" value="NC_014387.1"/>
</dbReference>
<dbReference type="InterPro" id="IPR046866">
    <property type="entry name" value="FapA_N"/>
</dbReference>
<dbReference type="KEGG" id="bpb:bpr_I2034"/>
<dbReference type="eggNOG" id="COG1315">
    <property type="taxonomic scope" value="Bacteria"/>
</dbReference>
<dbReference type="EMBL" id="CP001810">
    <property type="protein sequence ID" value="ADL34768.1"/>
    <property type="molecule type" value="Genomic_DNA"/>
</dbReference>
<gene>
    <name evidence="3" type="ordered locus">bpr_I2034</name>
</gene>
<sequence>MSVKNSKKKEFSIYSGINSFDKGSYEREAQLLLELGVDVRKFKNEYNPLQLAEIRKGIADKVDVNKYLNPKLSWLEMEEMRLEMRQGFDMSSYREQGFDTQQVFQIRKGLVNKIDVSVYARKDYLAEQMREIRKGLAISPDFPIIFYMDPAFDYMQMREIRKGLEAQLDVSDYAYVDVPYMKMRVIRESAEDGLFFDKEKIHKYHYGILDQLHKAFKDNININKYIQSGYDAEQLEEICIGIKEVLDLDKYISPDMRSDAIKEVRLGLEKGLPVEEYADSCFNWQQMHEMRLGLENQINISLYSNPLYWADQMREIRLGLEDGLDVSQYSSFMYTAKDMRRIRGQMLSGEFYEKSLVNEFTENAEDDGSKKANLLGQMLANKKSFLSVECGQMLGYMTLPPKARKSVYTPEIIMKFLEKCNIKSTIDQKTIENLLSHPGEKVLIATGIDAVDGTNGYYEYCFDRDNSFGFIENEDGSIDCSRLDAVNRVNVGSVVAVYHKATAGSDGSDIFGNVIPAKRGHEIPVLRGEGFMVMNDRVTYVAKYKGILSYSESEINITKLTVMSEVKLTDKIVRVDGSLLVTGDVDSGSEIHATGDVIISGHVTSSFITSGGNVVIKGGATCPVRGGIEAAGNVSAKYLERVSVKAQNVYANAIVNCDIAAKEKVKIVGKDGVLYGGTLQTSFGLEAANVGSKGGVKTTINLGLSTEFQVDYRNLQKELLRKEEELNTLRAEKERLQEIGAVSSREQMQWKIKISAATSVKEHQIEDIKKKLRLMDVTIENSNNATAVITEQLFNGVTFIMSGVAHKIENYIKLEEPFTISVDTMEEMIV</sequence>
<feature type="coiled-coil region" evidence="1">
    <location>
        <begin position="705"/>
        <end position="739"/>
    </location>
</feature>
<feature type="domain" description="Flagellar Assembly Protein A N-terminal region" evidence="2">
    <location>
        <begin position="392"/>
        <end position="552"/>
    </location>
</feature>
<dbReference type="InterPro" id="IPR016098">
    <property type="entry name" value="CAP/MinC_C"/>
</dbReference>
<dbReference type="GO" id="GO:0000902">
    <property type="term" value="P:cell morphogenesis"/>
    <property type="evidence" value="ECO:0007669"/>
    <property type="project" value="InterPro"/>
</dbReference>
<evidence type="ECO:0000259" key="2">
    <source>
        <dbReference type="Pfam" id="PF20250"/>
    </source>
</evidence>
<keyword evidence="4" id="KW-1185">Reference proteome</keyword>
<protein>
    <recommendedName>
        <fullName evidence="2">Flagellar Assembly Protein A N-terminal region domain-containing protein</fullName>
    </recommendedName>
</protein>
<name>E0RYS3_BUTPB</name>
<dbReference type="PANTHER" id="PTHR38032:SF1">
    <property type="entry name" value="RNA-BINDING PROTEIN KHPB N-TERMINAL DOMAIN-CONTAINING PROTEIN"/>
    <property type="match status" value="1"/>
</dbReference>
<dbReference type="Gene3D" id="2.160.20.70">
    <property type="match status" value="1"/>
</dbReference>